<feature type="transmembrane region" description="Helical" evidence="1">
    <location>
        <begin position="39"/>
        <end position="58"/>
    </location>
</feature>
<dbReference type="RefSeq" id="WP_138721316.1">
    <property type="nucleotide sequence ID" value="NZ_SSHJ02000001.1"/>
</dbReference>
<proteinExistence type="predicted"/>
<accession>A0ABW9J2N9</accession>
<feature type="transmembrane region" description="Helical" evidence="1">
    <location>
        <begin position="9"/>
        <end position="27"/>
    </location>
</feature>
<protein>
    <recommendedName>
        <fullName evidence="4">MotA/TolQ/ExbB proton channel family protein</fullName>
    </recommendedName>
</protein>
<evidence type="ECO:0000313" key="2">
    <source>
        <dbReference type="EMBL" id="MFN0254137.1"/>
    </source>
</evidence>
<dbReference type="EMBL" id="SSHJ02000001">
    <property type="protein sequence ID" value="MFN0254137.1"/>
    <property type="molecule type" value="Genomic_DNA"/>
</dbReference>
<name>A0ABW9J2N9_9SPHI</name>
<evidence type="ECO:0000313" key="3">
    <source>
        <dbReference type="Proteomes" id="UP001517247"/>
    </source>
</evidence>
<feature type="transmembrane region" description="Helical" evidence="1">
    <location>
        <begin position="70"/>
        <end position="92"/>
    </location>
</feature>
<dbReference type="Proteomes" id="UP001517247">
    <property type="component" value="Unassembled WGS sequence"/>
</dbReference>
<organism evidence="2 3">
    <name type="scientific">Pedobacter ureilyticus</name>
    <dbReference type="NCBI Taxonomy" id="1393051"/>
    <lineage>
        <taxon>Bacteria</taxon>
        <taxon>Pseudomonadati</taxon>
        <taxon>Bacteroidota</taxon>
        <taxon>Sphingobacteriia</taxon>
        <taxon>Sphingobacteriales</taxon>
        <taxon>Sphingobacteriaceae</taxon>
        <taxon>Pedobacter</taxon>
    </lineage>
</organism>
<reference evidence="2 3" key="1">
    <citation type="submission" date="2024-12" db="EMBL/GenBank/DDBJ databases">
        <authorList>
            <person name="Hu S."/>
        </authorList>
    </citation>
    <scope>NUCLEOTIDE SEQUENCE [LARGE SCALE GENOMIC DNA]</scope>
    <source>
        <strain evidence="2 3">THG-T11</strain>
    </source>
</reference>
<sequence length="138" mass="15276">MTNTIDTKITFVIILTNLLIGNGILFLGGKSSFGESVNYPLMVGMSITCTIFYLLFFKYSNYESYSNLKLILLSILSCMVIIFFGNVLALFIKEPISEVLNNLVATIFMGIVGNIILLPISIALGLLNYGIITFLKTR</sequence>
<gene>
    <name evidence="2" type="ORF">E6A44_001030</name>
</gene>
<keyword evidence="1" id="KW-1133">Transmembrane helix</keyword>
<feature type="transmembrane region" description="Helical" evidence="1">
    <location>
        <begin position="104"/>
        <end position="132"/>
    </location>
</feature>
<keyword evidence="1" id="KW-0472">Membrane</keyword>
<keyword evidence="1" id="KW-0812">Transmembrane</keyword>
<evidence type="ECO:0000256" key="1">
    <source>
        <dbReference type="SAM" id="Phobius"/>
    </source>
</evidence>
<evidence type="ECO:0008006" key="4">
    <source>
        <dbReference type="Google" id="ProtNLM"/>
    </source>
</evidence>
<comment type="caution">
    <text evidence="2">The sequence shown here is derived from an EMBL/GenBank/DDBJ whole genome shotgun (WGS) entry which is preliminary data.</text>
</comment>
<keyword evidence="3" id="KW-1185">Reference proteome</keyword>